<comment type="caution">
    <text evidence="1">The sequence shown here is derived from an EMBL/GenBank/DDBJ whole genome shotgun (WGS) entry which is preliminary data.</text>
</comment>
<dbReference type="InterPro" id="IPR046662">
    <property type="entry name" value="DUF6771"/>
</dbReference>
<dbReference type="RefSeq" id="WP_379485793.1">
    <property type="nucleotide sequence ID" value="NZ_JBHLWK010000004.1"/>
</dbReference>
<evidence type="ECO:0000313" key="2">
    <source>
        <dbReference type="Proteomes" id="UP001589798"/>
    </source>
</evidence>
<proteinExistence type="predicted"/>
<name>A0ABV6CQA8_9SPHN</name>
<sequence length="68" mass="7457">MAESTPQSTTNLIADLIMSAPGWVRVGIAEPSRRVRLESISNLADHVAQSLSLHRDADRDQLSLPFSK</sequence>
<accession>A0ABV6CQA8</accession>
<reference evidence="1 2" key="1">
    <citation type="submission" date="2024-09" db="EMBL/GenBank/DDBJ databases">
        <authorList>
            <person name="Sun Q."/>
            <person name="Mori K."/>
        </authorList>
    </citation>
    <scope>NUCLEOTIDE SEQUENCE [LARGE SCALE GENOMIC DNA]</scope>
    <source>
        <strain evidence="1 2">CCM 7706</strain>
    </source>
</reference>
<dbReference type="EMBL" id="JBHLWK010000004">
    <property type="protein sequence ID" value="MFC0202920.1"/>
    <property type="molecule type" value="Genomic_DNA"/>
</dbReference>
<keyword evidence="2" id="KW-1185">Reference proteome</keyword>
<dbReference type="Proteomes" id="UP001589798">
    <property type="component" value="Unassembled WGS sequence"/>
</dbReference>
<evidence type="ECO:0000313" key="1">
    <source>
        <dbReference type="EMBL" id="MFC0202920.1"/>
    </source>
</evidence>
<organism evidence="1 2">
    <name type="scientific">Novosphingobium soli</name>
    <dbReference type="NCBI Taxonomy" id="574956"/>
    <lineage>
        <taxon>Bacteria</taxon>
        <taxon>Pseudomonadati</taxon>
        <taxon>Pseudomonadota</taxon>
        <taxon>Alphaproteobacteria</taxon>
        <taxon>Sphingomonadales</taxon>
        <taxon>Sphingomonadaceae</taxon>
        <taxon>Novosphingobium</taxon>
    </lineage>
</organism>
<gene>
    <name evidence="1" type="ORF">ACFFJC_01405</name>
</gene>
<dbReference type="Pfam" id="PF20561">
    <property type="entry name" value="DUF6771"/>
    <property type="match status" value="1"/>
</dbReference>
<protein>
    <submittedName>
        <fullName evidence="1">DUF6771 family protein</fullName>
    </submittedName>
</protein>